<dbReference type="PROSITE" id="PS51257">
    <property type="entry name" value="PROKAR_LIPOPROTEIN"/>
    <property type="match status" value="1"/>
</dbReference>
<organism evidence="1 2">
    <name type="scientific">Methanonatronarchaeum thermophilum</name>
    <dbReference type="NCBI Taxonomy" id="1927129"/>
    <lineage>
        <taxon>Archaea</taxon>
        <taxon>Methanobacteriati</taxon>
        <taxon>Methanobacteriota</taxon>
        <taxon>Methanonatronarchaeia</taxon>
        <taxon>Methanonatronarchaeales</taxon>
        <taxon>Methanonatronarchaeaceae</taxon>
        <taxon>Methanonatronarchaeum</taxon>
    </lineage>
</organism>
<dbReference type="AlphaFoldDB" id="A0A1Y3GD59"/>
<name>A0A1Y3GD59_9EURY</name>
<evidence type="ECO:0000313" key="2">
    <source>
        <dbReference type="Proteomes" id="UP000195137"/>
    </source>
</evidence>
<gene>
    <name evidence="1" type="ORF">AMET1_0985</name>
</gene>
<sequence>MGKNLAIVFLTFAMITGAAATAGCLGILDTEPEAAVEDYFTASFEGDYDATTDKLIPQAQMQNWNEDRIFEWEQQRQQMELISIDTEELTVEEAAEKLGYSAERGYSAVYSYEFDLEQEFWYFNVYDHIDDWAPVEISIIYEDEHGTEQSNDGVVHVVLIDGEWLFIPVR</sequence>
<dbReference type="Proteomes" id="UP000195137">
    <property type="component" value="Unassembled WGS sequence"/>
</dbReference>
<reference evidence="1 2" key="1">
    <citation type="submission" date="2016-12" db="EMBL/GenBank/DDBJ databases">
        <title>Discovery of methanogenic haloarchaea.</title>
        <authorList>
            <person name="Sorokin D.Y."/>
            <person name="Makarova K.S."/>
            <person name="Abbas B."/>
            <person name="Ferrer M."/>
            <person name="Golyshin P.N."/>
        </authorList>
    </citation>
    <scope>NUCLEOTIDE SEQUENCE [LARGE SCALE GENOMIC DNA]</scope>
    <source>
        <strain evidence="1">AMET1</strain>
    </source>
</reference>
<dbReference type="RefSeq" id="WP_086637346.1">
    <property type="nucleotide sequence ID" value="NZ_MRZU01000003.1"/>
</dbReference>
<accession>A0A1Y3GD59</accession>
<protein>
    <submittedName>
        <fullName evidence="1">Uncharacterized protein</fullName>
    </submittedName>
</protein>
<proteinExistence type="predicted"/>
<evidence type="ECO:0000313" key="1">
    <source>
        <dbReference type="EMBL" id="OUJ19329.1"/>
    </source>
</evidence>
<dbReference type="EMBL" id="MRZU01000003">
    <property type="protein sequence ID" value="OUJ19329.1"/>
    <property type="molecule type" value="Genomic_DNA"/>
</dbReference>
<comment type="caution">
    <text evidence="1">The sequence shown here is derived from an EMBL/GenBank/DDBJ whole genome shotgun (WGS) entry which is preliminary data.</text>
</comment>
<keyword evidence="2" id="KW-1185">Reference proteome</keyword>